<evidence type="ECO:0000256" key="4">
    <source>
        <dbReference type="PROSITE-ProRule" id="PRU00175"/>
    </source>
</evidence>
<dbReference type="InterPro" id="IPR001841">
    <property type="entry name" value="Znf_RING"/>
</dbReference>
<dbReference type="PANTHER" id="PTHR15315:SF26">
    <property type="entry name" value="E3 UBIQUITIN-PROTEIN LIGASE NRDP1"/>
    <property type="match status" value="1"/>
</dbReference>
<dbReference type="InterPro" id="IPR011011">
    <property type="entry name" value="Znf_FYVE_PHD"/>
</dbReference>
<dbReference type="PROSITE" id="PS50016">
    <property type="entry name" value="ZF_PHD_2"/>
    <property type="match status" value="1"/>
</dbReference>
<feature type="domain" description="RING-type" evidence="7">
    <location>
        <begin position="34"/>
        <end position="73"/>
    </location>
</feature>
<feature type="region of interest" description="Disordered" evidence="5">
    <location>
        <begin position="937"/>
        <end position="964"/>
    </location>
</feature>
<dbReference type="PROSITE" id="PS00518">
    <property type="entry name" value="ZF_RING_1"/>
    <property type="match status" value="1"/>
</dbReference>
<dbReference type="InterPro" id="IPR013083">
    <property type="entry name" value="Znf_RING/FYVE/PHD"/>
</dbReference>
<keyword evidence="1" id="KW-0479">Metal-binding</keyword>
<dbReference type="Pfam" id="PF00628">
    <property type="entry name" value="PHD"/>
    <property type="match status" value="1"/>
</dbReference>
<evidence type="ECO:0000256" key="1">
    <source>
        <dbReference type="ARBA" id="ARBA00022723"/>
    </source>
</evidence>
<accession>A0A5N6R2G0</accession>
<evidence type="ECO:0000256" key="2">
    <source>
        <dbReference type="ARBA" id="ARBA00022771"/>
    </source>
</evidence>
<proteinExistence type="predicted"/>
<feature type="compositionally biased region" description="Basic and acidic residues" evidence="5">
    <location>
        <begin position="451"/>
        <end position="467"/>
    </location>
</feature>
<feature type="region of interest" description="Disordered" evidence="5">
    <location>
        <begin position="1106"/>
        <end position="1126"/>
    </location>
</feature>
<dbReference type="PROSITE" id="PS50089">
    <property type="entry name" value="ZF_RING_2"/>
    <property type="match status" value="1"/>
</dbReference>
<dbReference type="InterPro" id="IPR001965">
    <property type="entry name" value="Znf_PHD"/>
</dbReference>
<dbReference type="SUPFAM" id="SSF57850">
    <property type="entry name" value="RING/U-box"/>
    <property type="match status" value="1"/>
</dbReference>
<keyword evidence="2 4" id="KW-0863">Zinc-finger</keyword>
<evidence type="ECO:0000259" key="6">
    <source>
        <dbReference type="PROSITE" id="PS50016"/>
    </source>
</evidence>
<feature type="region of interest" description="Disordered" evidence="5">
    <location>
        <begin position="714"/>
        <end position="733"/>
    </location>
</feature>
<dbReference type="GO" id="GO:0016567">
    <property type="term" value="P:protein ubiquitination"/>
    <property type="evidence" value="ECO:0007669"/>
    <property type="project" value="TreeGrafter"/>
</dbReference>
<feature type="region of interest" description="Disordered" evidence="5">
    <location>
        <begin position="451"/>
        <end position="480"/>
    </location>
</feature>
<organism evidence="8 9">
    <name type="scientific">Carpinus fangiana</name>
    <dbReference type="NCBI Taxonomy" id="176857"/>
    <lineage>
        <taxon>Eukaryota</taxon>
        <taxon>Viridiplantae</taxon>
        <taxon>Streptophyta</taxon>
        <taxon>Embryophyta</taxon>
        <taxon>Tracheophyta</taxon>
        <taxon>Spermatophyta</taxon>
        <taxon>Magnoliopsida</taxon>
        <taxon>eudicotyledons</taxon>
        <taxon>Gunneridae</taxon>
        <taxon>Pentapetalae</taxon>
        <taxon>rosids</taxon>
        <taxon>fabids</taxon>
        <taxon>Fagales</taxon>
        <taxon>Betulaceae</taxon>
        <taxon>Carpinus</taxon>
    </lineage>
</organism>
<dbReference type="InterPro" id="IPR019787">
    <property type="entry name" value="Znf_PHD-finger"/>
</dbReference>
<reference evidence="8 9" key="1">
    <citation type="submission" date="2019-06" db="EMBL/GenBank/DDBJ databases">
        <title>A chromosomal-level reference genome of Carpinus fangiana (Coryloideae, Betulaceae).</title>
        <authorList>
            <person name="Yang X."/>
            <person name="Wang Z."/>
            <person name="Zhang L."/>
            <person name="Hao G."/>
            <person name="Liu J."/>
            <person name="Yang Y."/>
        </authorList>
    </citation>
    <scope>NUCLEOTIDE SEQUENCE [LARGE SCALE GENOMIC DNA]</scope>
    <source>
        <strain evidence="8">Cfa_2016G</strain>
        <tissue evidence="8">Leaf</tissue>
    </source>
</reference>
<dbReference type="SMART" id="SM00184">
    <property type="entry name" value="RING"/>
    <property type="match status" value="2"/>
</dbReference>
<dbReference type="EMBL" id="CM017325">
    <property type="protein sequence ID" value="KAE8055126.1"/>
    <property type="molecule type" value="Genomic_DNA"/>
</dbReference>
<dbReference type="SUPFAM" id="SSF57903">
    <property type="entry name" value="FYVE/PHD zinc finger"/>
    <property type="match status" value="1"/>
</dbReference>
<dbReference type="Pfam" id="PF13639">
    <property type="entry name" value="zf-RING_2"/>
    <property type="match status" value="1"/>
</dbReference>
<dbReference type="OrthoDB" id="21204at2759"/>
<protein>
    <recommendedName>
        <fullName evidence="10">RING-type domain-containing protein</fullName>
    </recommendedName>
</protein>
<dbReference type="GO" id="GO:0061630">
    <property type="term" value="F:ubiquitin protein ligase activity"/>
    <property type="evidence" value="ECO:0007669"/>
    <property type="project" value="TreeGrafter"/>
</dbReference>
<evidence type="ECO:0000313" key="9">
    <source>
        <dbReference type="Proteomes" id="UP000327013"/>
    </source>
</evidence>
<evidence type="ECO:0000259" key="7">
    <source>
        <dbReference type="PROSITE" id="PS50089"/>
    </source>
</evidence>
<evidence type="ECO:0000313" key="8">
    <source>
        <dbReference type="EMBL" id="KAE8055126.1"/>
    </source>
</evidence>
<feature type="compositionally biased region" description="Polar residues" evidence="5">
    <location>
        <begin position="937"/>
        <end position="952"/>
    </location>
</feature>
<gene>
    <name evidence="8" type="ORF">FH972_011987</name>
</gene>
<feature type="region of interest" description="Disordered" evidence="5">
    <location>
        <begin position="768"/>
        <end position="787"/>
    </location>
</feature>
<feature type="domain" description="PHD-type" evidence="6">
    <location>
        <begin position="66"/>
        <end position="186"/>
    </location>
</feature>
<keyword evidence="9" id="KW-1185">Reference proteome</keyword>
<feature type="region of interest" description="Disordered" evidence="5">
    <location>
        <begin position="980"/>
        <end position="999"/>
    </location>
</feature>
<dbReference type="InterPro" id="IPR017907">
    <property type="entry name" value="Znf_RING_CS"/>
</dbReference>
<evidence type="ECO:0000256" key="3">
    <source>
        <dbReference type="ARBA" id="ARBA00022833"/>
    </source>
</evidence>
<feature type="compositionally biased region" description="Polar residues" evidence="5">
    <location>
        <begin position="714"/>
        <end position="729"/>
    </location>
</feature>
<feature type="region of interest" description="Disordered" evidence="5">
    <location>
        <begin position="508"/>
        <end position="527"/>
    </location>
</feature>
<evidence type="ECO:0008006" key="10">
    <source>
        <dbReference type="Google" id="ProtNLM"/>
    </source>
</evidence>
<dbReference type="Gene3D" id="3.30.40.10">
    <property type="entry name" value="Zinc/RING finger domain, C3HC4 (zinc finger)"/>
    <property type="match status" value="2"/>
</dbReference>
<feature type="compositionally biased region" description="Polar residues" evidence="5">
    <location>
        <begin position="1195"/>
        <end position="1207"/>
    </location>
</feature>
<dbReference type="GO" id="GO:0008270">
    <property type="term" value="F:zinc ion binding"/>
    <property type="evidence" value="ECO:0007669"/>
    <property type="project" value="UniProtKB-KW"/>
</dbReference>
<evidence type="ECO:0000256" key="5">
    <source>
        <dbReference type="SAM" id="MobiDB-lite"/>
    </source>
</evidence>
<sequence>MEVADLVTSGIPEENTFEVDDDNIDNANFEGERCGICMDIVIDRGVLDCCQHWFCFACIDNWTTITNLCPLCQNEFQLITCVPVYDTIGSNKVEEESFSGDDDWCIEGKNNTLSFPSYYIDENAVICLDGNGCKIRSGSVTIEEDSNLDTSIACDSCDIWYHAFCVGFDSEDTSESTWLCPRCVPQKSDAISVQRPKNECGPENASSECFIEDAFSGKVSVSVADAGETAVVVSIVGENQWTSRPNENFLSAVKVEKDFNTETFISTSDASSHEVETPSTEKAIIQSIFEGKELELSLSRDTSFILPSNSLVLSELKTSSADKAMNEHSSFHGIGNTSRNLISESCIGNRQSEKESTIGLHLGLSIGSSLSVDGIKNDVIEDQAAEDVQQQVPSEESLAKVENFEPDANENAVRMVGVKRKPADCSEYMSMNADDGDSKPKIVTEVSKKKIRPEGRVQQMHTKDKADASVSDNSQKCPSPIAVRKDDRFHHQDKKGVTSDIMTIVRGTNHRPSKGLAPPKPADKSSIERENTVGLRVKKIMRITSEDKESSAVQNLRKEIREAVRNKSSKEFGESLFDPKLLAAFRAAVAGPKDEPVNKLPPLAVKSKKSMLQKGKVRENLTKKIYGLSNGRRKRAWDRDCEVEFWKHRCMRATKPEKIETLKSVLGLLRTSLDSSGQGSESQATNPILSRLYLADTSVFPRKDNIKPLAALKASSNSEQNKEQLTSAETCPKASLDNSTTKFTESNKVLSKSGFPLFQIRENKNNIPISKSDKVRSSTHAEGPSVSVLGDSKVNNQKQLVVKSDNVKSDKRKWALEVLARKAAVTSRKTGDELQEDNAVLKGNYPLLAQLPADMRPVLAPSRHNKIPLSVRQTQLYRLTEHFLRKANLPVICRTAETELAVADAINIEKEVADRSNSKVVYLNLCSRELLHHLNGSKSSTATESNTLTSSEVPIDGSEPANNELSTDPVILEALRTAGLVSDSPPNSPLPEKEVLDEDDPSIREEGLDNIFDMDSHPELDIYGDFEYDLEDEDYVGATSTKVSKLPPEEGASKMKVVFSTLNSERLNNCVDFTDHEKSGNVEAPKDSNLPQNCSDRVLGSTILEGETGNSCVPPEPLVNENSEEPSIAECEELYGPDKEPLIKKFPEVASRKQYGQVDAVALVQNKDPIENEKASEVGSKSNAEKTVGDKSPGSEFSPNQFQTGENVESKEQKSGNETSKQSDSFNHVFKKVEAYIKEHIRPLCKSGVITAEQYRWAVAKTTDKVMRYHCKSKNANFLIKEGEKVKKLAEQYVETAQQKEKSDSL</sequence>
<keyword evidence="3" id="KW-0862">Zinc</keyword>
<dbReference type="SMART" id="SM00249">
    <property type="entry name" value="PHD"/>
    <property type="match status" value="1"/>
</dbReference>
<feature type="region of interest" description="Disordered" evidence="5">
    <location>
        <begin position="1171"/>
        <end position="1223"/>
    </location>
</feature>
<dbReference type="Proteomes" id="UP000327013">
    <property type="component" value="Chromosome 5"/>
</dbReference>
<name>A0A5N6R2G0_9ROSI</name>
<dbReference type="PANTHER" id="PTHR15315">
    <property type="entry name" value="RING FINGER PROTEIN 41, 151"/>
    <property type="match status" value="1"/>
</dbReference>